<proteinExistence type="predicted"/>
<name>A0A6J7ATE2_9ZZZZ</name>
<accession>A0A6J7ATE2</accession>
<dbReference type="Pfam" id="PF08843">
    <property type="entry name" value="AbiEii"/>
    <property type="match status" value="1"/>
</dbReference>
<reference evidence="1" key="1">
    <citation type="submission" date="2020-05" db="EMBL/GenBank/DDBJ databases">
        <authorList>
            <person name="Chiriac C."/>
            <person name="Salcher M."/>
            <person name="Ghai R."/>
            <person name="Kavagutti S V."/>
        </authorList>
    </citation>
    <scope>NUCLEOTIDE SEQUENCE</scope>
</reference>
<dbReference type="AlphaFoldDB" id="A0A6J7ATE2"/>
<evidence type="ECO:0000313" key="1">
    <source>
        <dbReference type="EMBL" id="CAB4836033.1"/>
    </source>
</evidence>
<dbReference type="InterPro" id="IPR014942">
    <property type="entry name" value="AbiEii"/>
</dbReference>
<dbReference type="EMBL" id="CAFABK010000167">
    <property type="protein sequence ID" value="CAB4836033.1"/>
    <property type="molecule type" value="Genomic_DNA"/>
</dbReference>
<organism evidence="1">
    <name type="scientific">freshwater metagenome</name>
    <dbReference type="NCBI Taxonomy" id="449393"/>
    <lineage>
        <taxon>unclassified sequences</taxon>
        <taxon>metagenomes</taxon>
        <taxon>ecological metagenomes</taxon>
    </lineage>
</organism>
<protein>
    <submittedName>
        <fullName evidence="1">Unannotated protein</fullName>
    </submittedName>
</protein>
<gene>
    <name evidence="1" type="ORF">UFOPK3204_01894</name>
</gene>
<sequence length="259" mass="28384">MLTDGDRRRVKETFGVDDDQVRRDHLISHVLAALSQAMPDRVRFFGGTALSRSFLTSGRLSEDIDLIAIGSRGEVAELVSATLTQRLAREFGRPTFSHSLAAVQPEKPITVTFPSGSAVQLQLLPEDHYAPWPFESVELEQRYSDAVPAVLQVPTLPAFVAWKTTTYIDRRASRDLWDLASLAAVDAYTTEAAELFSRHGIFTSAPTDSTFPAAPAEEVWQRDLAHQTRLHISAAKARSAVLQAWRDAGDGGAGSSPVR</sequence>